<evidence type="ECO:0000313" key="2">
    <source>
        <dbReference type="EMBL" id="MBX44881.1"/>
    </source>
</evidence>
<proteinExistence type="predicted"/>
<evidence type="ECO:0000256" key="1">
    <source>
        <dbReference type="SAM" id="MobiDB-lite"/>
    </source>
</evidence>
<reference evidence="2" key="1">
    <citation type="submission" date="2018-02" db="EMBL/GenBank/DDBJ databases">
        <title>Rhizophora mucronata_Transcriptome.</title>
        <authorList>
            <person name="Meera S.P."/>
            <person name="Sreeshan A."/>
            <person name="Augustine A."/>
        </authorList>
    </citation>
    <scope>NUCLEOTIDE SEQUENCE</scope>
    <source>
        <tissue evidence="2">Leaf</tissue>
    </source>
</reference>
<dbReference type="AlphaFoldDB" id="A0A2P2NR69"/>
<accession>A0A2P2NR69</accession>
<name>A0A2P2NR69_RHIMU</name>
<dbReference type="EMBL" id="GGEC01064397">
    <property type="protein sequence ID" value="MBX44881.1"/>
    <property type="molecule type" value="Transcribed_RNA"/>
</dbReference>
<feature type="region of interest" description="Disordered" evidence="1">
    <location>
        <begin position="85"/>
        <end position="113"/>
    </location>
</feature>
<organism evidence="2">
    <name type="scientific">Rhizophora mucronata</name>
    <name type="common">Asiatic mangrove</name>
    <dbReference type="NCBI Taxonomy" id="61149"/>
    <lineage>
        <taxon>Eukaryota</taxon>
        <taxon>Viridiplantae</taxon>
        <taxon>Streptophyta</taxon>
        <taxon>Embryophyta</taxon>
        <taxon>Tracheophyta</taxon>
        <taxon>Spermatophyta</taxon>
        <taxon>Magnoliopsida</taxon>
        <taxon>eudicotyledons</taxon>
        <taxon>Gunneridae</taxon>
        <taxon>Pentapetalae</taxon>
        <taxon>rosids</taxon>
        <taxon>fabids</taxon>
        <taxon>Malpighiales</taxon>
        <taxon>Rhizophoraceae</taxon>
        <taxon>Rhizophora</taxon>
    </lineage>
</organism>
<sequence length="113" mass="12338">MSLKSKSQNSTQFKVGVLGQNEQSPTRFESVVGVTNPFVPTGFRDISSGVARDLNWMSSGPPMLIMPSKPFLVQNGESSLICDQFQPSSSVERSKETPKPKLNPLHWDKVGGS</sequence>
<protein>
    <submittedName>
        <fullName evidence="2">Uncharacterized protein</fullName>
    </submittedName>
</protein>